<proteinExistence type="predicted"/>
<dbReference type="EMBL" id="CP063408">
    <property type="protein sequence ID" value="QSZ33495.1"/>
    <property type="molecule type" value="Genomic_DNA"/>
</dbReference>
<evidence type="ECO:0000259" key="2">
    <source>
        <dbReference type="PROSITE" id="PS50011"/>
    </source>
</evidence>
<accession>A0A8A3PEJ6</accession>
<feature type="compositionally biased region" description="Gly residues" evidence="1">
    <location>
        <begin position="614"/>
        <end position="640"/>
    </location>
</feature>
<dbReference type="PROSITE" id="PS00108">
    <property type="entry name" value="PROTEIN_KINASE_ST"/>
    <property type="match status" value="1"/>
</dbReference>
<dbReference type="PANTHER" id="PTHR44305:SF24">
    <property type="entry name" value="TYROSINE-PROTEIN KINASE C03B1.5-RELATED"/>
    <property type="match status" value="1"/>
</dbReference>
<dbReference type="SMART" id="SM00220">
    <property type="entry name" value="S_TKc"/>
    <property type="match status" value="1"/>
</dbReference>
<evidence type="ECO:0000256" key="1">
    <source>
        <dbReference type="SAM" id="MobiDB-lite"/>
    </source>
</evidence>
<dbReference type="AlphaFoldDB" id="A0A8A3PEJ6"/>
<dbReference type="GO" id="GO:0005524">
    <property type="term" value="F:ATP binding"/>
    <property type="evidence" value="ECO:0007669"/>
    <property type="project" value="InterPro"/>
</dbReference>
<sequence length="891" mass="101663">MSLVQPGETGWQAQQRLGFNPNVAPLPIHQMSRAETAARSKAWLKTEHLWTRASRMGSYPAWRGVKLLGEGGNGTAGKWELTDGPLPGDHPHRLPFKSCVIKQQSGHGDMENEARIYELLRHIPSQHLVMMYRRLYEDQGFGTVLGDRRGIVRRIYLEDCEQGDLWSLMRQKFTQRKRFEEYEIWDAFHCMARGLYAMHYGHEELDKERWDRDEIVHFDFKAPNVFVGAAQNDEEHKGTQVLKIGDYGHSVEVPADQDLSFNLRQRWQGTDRYKLPEQLRSRRNSLQRPWMEKGFKFMRAPGDGNVLNNFRFGTHSNVWQLGLVMWKLMHCIEWCEDGNEAKPYQWVGDVEWDDKKQVKDRKMFQLKLYPVSSTWLGLSDKSGKVHTLATQDDIDYYNGEYDDLSPDRYDYQGISEADQFMNRKKIGIENRRRAQFRKSRPYSDTLHKLVMDCLIVQQESRIHVDELYRKTQKFKDFWVQKVGPIAPAPYFPQPRLDLKRLPEPWNDMTREPGEGLGRPVPDIFESHKLSLDDLFHATKEYEQAAAVRQWAQDNPIEDPPEADQREALAAIERNRRHFENFQIGTRQFGGQRNRPVYQVPDAFPRGLEHDDGVPGRGRQTGSGGDDGEGGGGRGGGGAGRAGRAERGGRGGRGGGPGNLPSEQDIGVRQQPPPGREVFGGPDDSESTPDYLKNMQSTPEHMKGRLGHRLTPPELRSDVRRPAGDAGGDLGGLVDMGIAPPRRRLDEALAGRRRSRSKGSSRYQRQDPNKRKEGRWPKFPVGLQPAVDKKLLRSALKIPELRDSIMFCTVVGHQGGEKVLKGIVYLVGLRPDTTALQIKEMLTAEETGILVDNMKLVGNDRLTVYREFEDDEPRSAMYGIELVVSDITKMHG</sequence>
<dbReference type="SUPFAM" id="SSF56112">
    <property type="entry name" value="Protein kinase-like (PK-like)"/>
    <property type="match status" value="1"/>
</dbReference>
<feature type="region of interest" description="Disordered" evidence="1">
    <location>
        <begin position="586"/>
        <end position="779"/>
    </location>
</feature>
<dbReference type="GO" id="GO:0004672">
    <property type="term" value="F:protein kinase activity"/>
    <property type="evidence" value="ECO:0007669"/>
    <property type="project" value="InterPro"/>
</dbReference>
<organism evidence="3 4">
    <name type="scientific">Monilinia vaccinii-corymbosi</name>
    <dbReference type="NCBI Taxonomy" id="61207"/>
    <lineage>
        <taxon>Eukaryota</taxon>
        <taxon>Fungi</taxon>
        <taxon>Dikarya</taxon>
        <taxon>Ascomycota</taxon>
        <taxon>Pezizomycotina</taxon>
        <taxon>Leotiomycetes</taxon>
        <taxon>Helotiales</taxon>
        <taxon>Sclerotiniaceae</taxon>
        <taxon>Monilinia</taxon>
    </lineage>
</organism>
<evidence type="ECO:0000313" key="3">
    <source>
        <dbReference type="EMBL" id="QSZ33495.1"/>
    </source>
</evidence>
<name>A0A8A3PEJ6_9HELO</name>
<feature type="compositionally biased region" description="Basic and acidic residues" evidence="1">
    <location>
        <begin position="763"/>
        <end position="775"/>
    </location>
</feature>
<dbReference type="Pfam" id="PF00069">
    <property type="entry name" value="Pkinase"/>
    <property type="match status" value="1"/>
</dbReference>
<dbReference type="InterPro" id="IPR000719">
    <property type="entry name" value="Prot_kinase_dom"/>
</dbReference>
<feature type="domain" description="Protein kinase" evidence="2">
    <location>
        <begin position="62"/>
        <end position="479"/>
    </location>
</feature>
<reference evidence="3" key="1">
    <citation type="submission" date="2020-10" db="EMBL/GenBank/DDBJ databases">
        <title>Genome Sequence of Monilinia vaccinii-corymbosi Sheds Light on Mummy Berry Disease Infection of Blueberry and Mating Type.</title>
        <authorList>
            <person name="Yow A.G."/>
            <person name="Zhang Y."/>
            <person name="Bansal K."/>
            <person name="Eacker S.M."/>
            <person name="Sullivan S."/>
            <person name="Liachko I."/>
            <person name="Cubeta M.A."/>
            <person name="Rollins J.A."/>
            <person name="Ashrafi H."/>
        </authorList>
    </citation>
    <scope>NUCLEOTIDE SEQUENCE</scope>
    <source>
        <strain evidence="3">RL-1</strain>
    </source>
</reference>
<evidence type="ECO:0000313" key="4">
    <source>
        <dbReference type="Proteomes" id="UP000672032"/>
    </source>
</evidence>
<dbReference type="PROSITE" id="PS50011">
    <property type="entry name" value="PROTEIN_KINASE_DOM"/>
    <property type="match status" value="1"/>
</dbReference>
<dbReference type="InterPro" id="IPR008271">
    <property type="entry name" value="Ser/Thr_kinase_AS"/>
</dbReference>
<dbReference type="Proteomes" id="UP000672032">
    <property type="component" value="Chromosome 4"/>
</dbReference>
<gene>
    <name evidence="3" type="ORF">DSL72_005063</name>
</gene>
<dbReference type="InterPro" id="IPR011009">
    <property type="entry name" value="Kinase-like_dom_sf"/>
</dbReference>
<dbReference type="CDD" id="cd17039">
    <property type="entry name" value="Ubl_ubiquitin_like"/>
    <property type="match status" value="1"/>
</dbReference>
<dbReference type="OrthoDB" id="310217at2759"/>
<dbReference type="Gene3D" id="1.10.510.10">
    <property type="entry name" value="Transferase(Phosphotransferase) domain 1"/>
    <property type="match status" value="1"/>
</dbReference>
<dbReference type="InterPro" id="IPR053083">
    <property type="entry name" value="TF_kinase-domain_protein"/>
</dbReference>
<dbReference type="PANTHER" id="PTHR44305">
    <property type="entry name" value="SI:DKEY-192D15.2-RELATED"/>
    <property type="match status" value="1"/>
</dbReference>
<protein>
    <recommendedName>
        <fullName evidence="2">Protein kinase domain-containing protein</fullName>
    </recommendedName>
</protein>
<keyword evidence="4" id="KW-1185">Reference proteome</keyword>